<dbReference type="Proteomes" id="UP000318741">
    <property type="component" value="Chromosome"/>
</dbReference>
<evidence type="ECO:0000313" key="1">
    <source>
        <dbReference type="EMBL" id="QDT17893.1"/>
    </source>
</evidence>
<reference evidence="1 2" key="1">
    <citation type="submission" date="2019-02" db="EMBL/GenBank/DDBJ databases">
        <title>Deep-cultivation of Planctomycetes and their phenomic and genomic characterization uncovers novel biology.</title>
        <authorList>
            <person name="Wiegand S."/>
            <person name="Jogler M."/>
            <person name="Boedeker C."/>
            <person name="Pinto D."/>
            <person name="Vollmers J."/>
            <person name="Rivas-Marin E."/>
            <person name="Kohn T."/>
            <person name="Peeters S.H."/>
            <person name="Heuer A."/>
            <person name="Rast P."/>
            <person name="Oberbeckmann S."/>
            <person name="Bunk B."/>
            <person name="Jeske O."/>
            <person name="Meyerdierks A."/>
            <person name="Storesund J.E."/>
            <person name="Kallscheuer N."/>
            <person name="Luecker S."/>
            <person name="Lage O.M."/>
            <person name="Pohl T."/>
            <person name="Merkel B.J."/>
            <person name="Hornburger P."/>
            <person name="Mueller R.-W."/>
            <person name="Bruemmer F."/>
            <person name="Labrenz M."/>
            <person name="Spormann A.M."/>
            <person name="Op den Camp H."/>
            <person name="Overmann J."/>
            <person name="Amann R."/>
            <person name="Jetten M.S.M."/>
            <person name="Mascher T."/>
            <person name="Medema M.H."/>
            <person name="Devos D.P."/>
            <person name="Kaster A.-K."/>
            <person name="Ovreas L."/>
            <person name="Rohde M."/>
            <person name="Galperin M.Y."/>
            <person name="Jogler C."/>
        </authorList>
    </citation>
    <scope>NUCLEOTIDE SEQUENCE [LARGE SCALE GENOMIC DNA]</scope>
    <source>
        <strain evidence="1 2">CA12</strain>
    </source>
</reference>
<dbReference type="RefSeq" id="WP_145360887.1">
    <property type="nucleotide sequence ID" value="NZ_CP036265.1"/>
</dbReference>
<keyword evidence="2" id="KW-1185">Reference proteome</keyword>
<accession>A0A517PEV4</accession>
<organism evidence="1 2">
    <name type="scientific">Alienimonas californiensis</name>
    <dbReference type="NCBI Taxonomy" id="2527989"/>
    <lineage>
        <taxon>Bacteria</taxon>
        <taxon>Pseudomonadati</taxon>
        <taxon>Planctomycetota</taxon>
        <taxon>Planctomycetia</taxon>
        <taxon>Planctomycetales</taxon>
        <taxon>Planctomycetaceae</taxon>
        <taxon>Alienimonas</taxon>
    </lineage>
</organism>
<evidence type="ECO:0000313" key="2">
    <source>
        <dbReference type="Proteomes" id="UP000318741"/>
    </source>
</evidence>
<name>A0A517PEV4_9PLAN</name>
<sequence>MNAEPSRPRPLRQLVVGLACCGATLLAAGCGPPTLGPQAYERAKLIENLTEYRRPEQAATARGLIEADLAAGALTAEERDALLGPLDLAEDGQWEAAAAAARELLVAQQRW</sequence>
<dbReference type="EMBL" id="CP036265">
    <property type="protein sequence ID" value="QDT17893.1"/>
    <property type="molecule type" value="Genomic_DNA"/>
</dbReference>
<dbReference type="AlphaFoldDB" id="A0A517PEV4"/>
<dbReference type="KEGG" id="acaf:CA12_40290"/>
<protein>
    <submittedName>
        <fullName evidence="1">Uncharacterized protein</fullName>
    </submittedName>
</protein>
<gene>
    <name evidence="1" type="ORF">CA12_40290</name>
</gene>
<dbReference type="PROSITE" id="PS51257">
    <property type="entry name" value="PROKAR_LIPOPROTEIN"/>
    <property type="match status" value="1"/>
</dbReference>
<proteinExistence type="predicted"/>